<dbReference type="RefSeq" id="WP_244459004.1">
    <property type="nucleotide sequence ID" value="NZ_AP025637.1"/>
</dbReference>
<feature type="transmembrane region" description="Helical" evidence="6">
    <location>
        <begin position="135"/>
        <end position="157"/>
    </location>
</feature>
<reference evidence="8 9" key="1">
    <citation type="journal article" date="2016" name="Microbes Environ.">
        <title>Phylogenetically diverse aerobic anoxygenic phototrophic bacteria isolated from epilithic biofilms in Tama river, Japan.</title>
        <authorList>
            <person name="Hirose S."/>
            <person name="Matsuura K."/>
            <person name="Haruta S."/>
        </authorList>
    </citation>
    <scope>NUCLEOTIDE SEQUENCE [LARGE SCALE GENOMIC DNA]</scope>
    <source>
        <strain evidence="8 9">S08</strain>
    </source>
</reference>
<feature type="transmembrane region" description="Helical" evidence="6">
    <location>
        <begin position="12"/>
        <end position="31"/>
    </location>
</feature>
<feature type="transmembrane region" description="Helical" evidence="6">
    <location>
        <begin position="73"/>
        <end position="96"/>
    </location>
</feature>
<dbReference type="PANTHER" id="PTHR42718">
    <property type="entry name" value="MAJOR FACILITATOR SUPERFAMILY MULTIDRUG TRANSPORTER MFSC"/>
    <property type="match status" value="1"/>
</dbReference>
<dbReference type="CDD" id="cd17321">
    <property type="entry name" value="MFS_MMR_MDR_like"/>
    <property type="match status" value="1"/>
</dbReference>
<feature type="domain" description="Major facilitator superfamily (MFS) profile" evidence="7">
    <location>
        <begin position="3"/>
        <end position="447"/>
    </location>
</feature>
<dbReference type="Proteomes" id="UP000831327">
    <property type="component" value="Chromosome"/>
</dbReference>
<protein>
    <recommendedName>
        <fullName evidence="7">Major facilitator superfamily (MFS) profile domain-containing protein</fullName>
    </recommendedName>
</protein>
<evidence type="ECO:0000256" key="5">
    <source>
        <dbReference type="ARBA" id="ARBA00023136"/>
    </source>
</evidence>
<keyword evidence="3 6" id="KW-0812">Transmembrane</keyword>
<comment type="subcellular location">
    <subcellularLocation>
        <location evidence="1">Membrane</location>
        <topology evidence="1">Multi-pass membrane protein</topology>
    </subcellularLocation>
</comment>
<feature type="transmembrane region" description="Helical" evidence="6">
    <location>
        <begin position="102"/>
        <end position="123"/>
    </location>
</feature>
<keyword evidence="4 6" id="KW-1133">Transmembrane helix</keyword>
<sequence>MTPRALLRLAPLVLGTSIVPLDGMVNVAFPAVLEAFGLAVPQIQWLVICYVLTYGALLLAVGRIGDVLGHARVFRFGLAWSAAAFIACALAPSYGWLLGARVLQGVGAALVLGCGPALATALYPEAMRVRALAAYAAGIALGGAVGPVLGGVLVQWLGWQAVWGVRAPIALAALWLARGMAVPARSGAREPFDLPGAVLLTATVACAVLAVNRAPAAVSLVLAGAALACAAGFAWRSARHAHPIIDVALFRRPGFAALNLASALVQFAGFAVMLLVPFHLARGLGLSPILLGLVLLANAVGSVAGSWLGGWVAARFGARVAAGLGAVLSAAGLLMVGLGGPLGALVAALLVQGLGLALFTLAYTDVVTATMRREDRGVAGSLTQLTRTIGVVSAASLLTLLFGAVEAARLGAGAAPEAAFGAAFRLVFLVAAPLPLLALLALPRRGA</sequence>
<dbReference type="Gene3D" id="1.20.1250.20">
    <property type="entry name" value="MFS general substrate transporter like domains"/>
    <property type="match status" value="1"/>
</dbReference>
<feature type="transmembrane region" description="Helical" evidence="6">
    <location>
        <begin position="256"/>
        <end position="280"/>
    </location>
</feature>
<keyword evidence="5 6" id="KW-0472">Membrane</keyword>
<dbReference type="InterPro" id="IPR011701">
    <property type="entry name" value="MFS"/>
</dbReference>
<dbReference type="Gene3D" id="1.20.1720.10">
    <property type="entry name" value="Multidrug resistance protein D"/>
    <property type="match status" value="1"/>
</dbReference>
<dbReference type="PANTHER" id="PTHR42718:SF9">
    <property type="entry name" value="MAJOR FACILITATOR SUPERFAMILY MULTIDRUG TRANSPORTER MFSC"/>
    <property type="match status" value="1"/>
</dbReference>
<dbReference type="SUPFAM" id="SSF103473">
    <property type="entry name" value="MFS general substrate transporter"/>
    <property type="match status" value="1"/>
</dbReference>
<feature type="transmembrane region" description="Helical" evidence="6">
    <location>
        <begin position="385"/>
        <end position="402"/>
    </location>
</feature>
<feature type="transmembrane region" description="Helical" evidence="6">
    <location>
        <begin position="43"/>
        <end position="61"/>
    </location>
</feature>
<dbReference type="PROSITE" id="PS50850">
    <property type="entry name" value="MFS"/>
    <property type="match status" value="1"/>
</dbReference>
<dbReference type="Pfam" id="PF07690">
    <property type="entry name" value="MFS_1"/>
    <property type="match status" value="2"/>
</dbReference>
<feature type="transmembrane region" description="Helical" evidence="6">
    <location>
        <begin position="344"/>
        <end position="364"/>
    </location>
</feature>
<feature type="transmembrane region" description="Helical" evidence="6">
    <location>
        <begin position="217"/>
        <end position="235"/>
    </location>
</feature>
<keyword evidence="9" id="KW-1185">Reference proteome</keyword>
<organism evidence="8 9">
    <name type="scientific">Roseomonas fluvialis</name>
    <dbReference type="NCBI Taxonomy" id="1750527"/>
    <lineage>
        <taxon>Bacteria</taxon>
        <taxon>Pseudomonadati</taxon>
        <taxon>Pseudomonadota</taxon>
        <taxon>Alphaproteobacteria</taxon>
        <taxon>Acetobacterales</taxon>
        <taxon>Roseomonadaceae</taxon>
        <taxon>Roseomonas</taxon>
    </lineage>
</organism>
<dbReference type="InterPro" id="IPR036259">
    <property type="entry name" value="MFS_trans_sf"/>
</dbReference>
<feature type="transmembrane region" description="Helical" evidence="6">
    <location>
        <begin position="286"/>
        <end position="308"/>
    </location>
</feature>
<dbReference type="EMBL" id="AP025637">
    <property type="protein sequence ID" value="BDG71773.1"/>
    <property type="molecule type" value="Genomic_DNA"/>
</dbReference>
<dbReference type="InterPro" id="IPR020846">
    <property type="entry name" value="MFS_dom"/>
</dbReference>
<evidence type="ECO:0000259" key="7">
    <source>
        <dbReference type="PROSITE" id="PS50850"/>
    </source>
</evidence>
<accession>A0ABM7Y1T9</accession>
<evidence type="ECO:0000256" key="1">
    <source>
        <dbReference type="ARBA" id="ARBA00004141"/>
    </source>
</evidence>
<feature type="transmembrane region" description="Helical" evidence="6">
    <location>
        <begin position="192"/>
        <end position="211"/>
    </location>
</feature>
<evidence type="ECO:0000313" key="8">
    <source>
        <dbReference type="EMBL" id="BDG71773.1"/>
    </source>
</evidence>
<feature type="transmembrane region" description="Helical" evidence="6">
    <location>
        <begin position="163"/>
        <end position="180"/>
    </location>
</feature>
<evidence type="ECO:0000256" key="4">
    <source>
        <dbReference type="ARBA" id="ARBA00022989"/>
    </source>
</evidence>
<evidence type="ECO:0000313" key="9">
    <source>
        <dbReference type="Proteomes" id="UP000831327"/>
    </source>
</evidence>
<evidence type="ECO:0000256" key="3">
    <source>
        <dbReference type="ARBA" id="ARBA00022692"/>
    </source>
</evidence>
<keyword evidence="2" id="KW-0813">Transport</keyword>
<proteinExistence type="predicted"/>
<evidence type="ECO:0000256" key="2">
    <source>
        <dbReference type="ARBA" id="ARBA00022448"/>
    </source>
</evidence>
<gene>
    <name evidence="8" type="ORF">Rmf_17020</name>
</gene>
<feature type="transmembrane region" description="Helical" evidence="6">
    <location>
        <begin position="320"/>
        <end position="338"/>
    </location>
</feature>
<evidence type="ECO:0000256" key="6">
    <source>
        <dbReference type="SAM" id="Phobius"/>
    </source>
</evidence>
<feature type="transmembrane region" description="Helical" evidence="6">
    <location>
        <begin position="422"/>
        <end position="442"/>
    </location>
</feature>
<name>A0ABM7Y1T9_9PROT</name>